<dbReference type="EMBL" id="VJMH01005211">
    <property type="protein sequence ID" value="KAF0698916.1"/>
    <property type="molecule type" value="Genomic_DNA"/>
</dbReference>
<gene>
    <name evidence="2" type="primary">Aste57867_10480</name>
    <name evidence="1" type="ORF">As57867_010440</name>
    <name evidence="2" type="ORF">ASTE57867_10480</name>
</gene>
<reference evidence="1" key="2">
    <citation type="submission" date="2019-06" db="EMBL/GenBank/DDBJ databases">
        <title>Genomics analysis of Aphanomyces spp. identifies a new class of oomycete effector associated with host adaptation.</title>
        <authorList>
            <person name="Gaulin E."/>
        </authorList>
    </citation>
    <scope>NUCLEOTIDE SEQUENCE</scope>
    <source>
        <strain evidence="1">CBS 578.67</strain>
    </source>
</reference>
<evidence type="ECO:0000313" key="2">
    <source>
        <dbReference type="EMBL" id="VFT87354.1"/>
    </source>
</evidence>
<dbReference type="EMBL" id="CAADRA010005232">
    <property type="protein sequence ID" value="VFT87354.1"/>
    <property type="molecule type" value="Genomic_DNA"/>
</dbReference>
<dbReference type="OrthoDB" id="79600at2759"/>
<keyword evidence="3" id="KW-1185">Reference proteome</keyword>
<dbReference type="Proteomes" id="UP000332933">
    <property type="component" value="Unassembled WGS sequence"/>
</dbReference>
<protein>
    <submittedName>
        <fullName evidence="2">Aste57867_10480 protein</fullName>
    </submittedName>
</protein>
<reference evidence="2 3" key="1">
    <citation type="submission" date="2019-03" db="EMBL/GenBank/DDBJ databases">
        <authorList>
            <person name="Gaulin E."/>
            <person name="Dumas B."/>
        </authorList>
    </citation>
    <scope>NUCLEOTIDE SEQUENCE [LARGE SCALE GENOMIC DNA]</scope>
    <source>
        <strain evidence="2">CBS 568.67</strain>
    </source>
</reference>
<organism evidence="2 3">
    <name type="scientific">Aphanomyces stellatus</name>
    <dbReference type="NCBI Taxonomy" id="120398"/>
    <lineage>
        <taxon>Eukaryota</taxon>
        <taxon>Sar</taxon>
        <taxon>Stramenopiles</taxon>
        <taxon>Oomycota</taxon>
        <taxon>Saprolegniomycetes</taxon>
        <taxon>Saprolegniales</taxon>
        <taxon>Verrucalvaceae</taxon>
        <taxon>Aphanomyces</taxon>
    </lineage>
</organism>
<evidence type="ECO:0000313" key="3">
    <source>
        <dbReference type="Proteomes" id="UP000332933"/>
    </source>
</evidence>
<accession>A0A485KRH1</accession>
<sequence length="121" mass="13886">MSDTECKYTYKVCTNPRTVKRDGSLHRLCDHHRAKANALQKVYATKRREELRTLRQLVILGQTMPEPLPLEAQRDVDAMHATMEDYSLLVEGGLLQLEPLEAFSDVAMLSDEEYAYLCKVL</sequence>
<dbReference type="AlphaFoldDB" id="A0A485KRH1"/>
<name>A0A485KRH1_9STRA</name>
<evidence type="ECO:0000313" key="1">
    <source>
        <dbReference type="EMBL" id="KAF0698916.1"/>
    </source>
</evidence>
<proteinExistence type="predicted"/>